<sequence>MNAEESIQKLEEIEKAWTWDTDKSKANSTIKRVRDLVIKKDLLKHVAIKDLISLLSSEIQSITRFLAWDEKATDDIREKKYIKRDAYIFLLSIFGDPDKELEDIGEKVEEDYKQIKEDAI</sequence>
<gene>
    <name evidence="1" type="ORF">TM448A00373_0034</name>
    <name evidence="2" type="ORF">TM448B00195_0019</name>
</gene>
<dbReference type="AlphaFoldDB" id="A0A6H1ZG48"/>
<proteinExistence type="predicted"/>
<dbReference type="EMBL" id="MT144007">
    <property type="protein sequence ID" value="QJA46327.1"/>
    <property type="molecule type" value="Genomic_DNA"/>
</dbReference>
<organism evidence="1">
    <name type="scientific">viral metagenome</name>
    <dbReference type="NCBI Taxonomy" id="1070528"/>
    <lineage>
        <taxon>unclassified sequences</taxon>
        <taxon>metagenomes</taxon>
        <taxon>organismal metagenomes</taxon>
    </lineage>
</organism>
<name>A0A6H1ZG48_9ZZZZ</name>
<dbReference type="EMBL" id="MT144597">
    <property type="protein sequence ID" value="QJH94179.1"/>
    <property type="molecule type" value="Genomic_DNA"/>
</dbReference>
<reference evidence="1" key="1">
    <citation type="submission" date="2020-03" db="EMBL/GenBank/DDBJ databases">
        <title>The deep terrestrial virosphere.</title>
        <authorList>
            <person name="Holmfeldt K."/>
            <person name="Nilsson E."/>
            <person name="Simone D."/>
            <person name="Lopez-Fernandez M."/>
            <person name="Wu X."/>
            <person name="de Brujin I."/>
            <person name="Lundin D."/>
            <person name="Andersson A."/>
            <person name="Bertilsson S."/>
            <person name="Dopson M."/>
        </authorList>
    </citation>
    <scope>NUCLEOTIDE SEQUENCE</scope>
    <source>
        <strain evidence="1">TM448A00373</strain>
        <strain evidence="2">TM448B00195</strain>
    </source>
</reference>
<accession>A0A6H1ZG48</accession>
<evidence type="ECO:0000313" key="1">
    <source>
        <dbReference type="EMBL" id="QJA46327.1"/>
    </source>
</evidence>
<protein>
    <submittedName>
        <fullName evidence="1">Uncharacterized protein</fullName>
    </submittedName>
</protein>
<evidence type="ECO:0000313" key="2">
    <source>
        <dbReference type="EMBL" id="QJH94179.1"/>
    </source>
</evidence>